<comment type="caution">
    <text evidence="1">The sequence shown here is derived from an EMBL/GenBank/DDBJ whole genome shotgun (WGS) entry which is preliminary data.</text>
</comment>
<evidence type="ECO:0000313" key="1">
    <source>
        <dbReference type="EMBL" id="KAJ0172671.1"/>
    </source>
</evidence>
<organism evidence="1 2">
    <name type="scientific">Dendrolimus kikuchii</name>
    <dbReference type="NCBI Taxonomy" id="765133"/>
    <lineage>
        <taxon>Eukaryota</taxon>
        <taxon>Metazoa</taxon>
        <taxon>Ecdysozoa</taxon>
        <taxon>Arthropoda</taxon>
        <taxon>Hexapoda</taxon>
        <taxon>Insecta</taxon>
        <taxon>Pterygota</taxon>
        <taxon>Neoptera</taxon>
        <taxon>Endopterygota</taxon>
        <taxon>Lepidoptera</taxon>
        <taxon>Glossata</taxon>
        <taxon>Ditrysia</taxon>
        <taxon>Bombycoidea</taxon>
        <taxon>Lasiocampidae</taxon>
        <taxon>Dendrolimus</taxon>
    </lineage>
</organism>
<gene>
    <name evidence="1" type="ORF">K1T71_011810</name>
</gene>
<evidence type="ECO:0000313" key="2">
    <source>
        <dbReference type="Proteomes" id="UP000824533"/>
    </source>
</evidence>
<reference evidence="1 2" key="1">
    <citation type="journal article" date="2021" name="Front. Genet.">
        <title>Chromosome-Level Genome Assembly Reveals Significant Gene Expansion in the Toll and IMD Signaling Pathways of Dendrolimus kikuchii.</title>
        <authorList>
            <person name="Zhou J."/>
            <person name="Wu P."/>
            <person name="Xiong Z."/>
            <person name="Liu N."/>
            <person name="Zhao N."/>
            <person name="Ji M."/>
            <person name="Qiu Y."/>
            <person name="Yang B."/>
        </authorList>
    </citation>
    <scope>NUCLEOTIDE SEQUENCE [LARGE SCALE GENOMIC DNA]</scope>
    <source>
        <strain evidence="1">Ann1</strain>
    </source>
</reference>
<proteinExistence type="predicted"/>
<protein>
    <submittedName>
        <fullName evidence="1">Uncharacterized protein</fullName>
    </submittedName>
</protein>
<sequence length="416" mass="48468">MVINTYKYVKETGPKDKYPYKKEMAQKTASILGIGVASVYRILKDYKEHGEISPPVTTKLRPTFSDKIDDFTKSAICKKVHAFFIKGELPTVEKVLSDINEDDTLPNFKRTTFQKILKHLKDDIVLWRRKYLHKIKKYREENRRIFFMDETWVNAGHTVNKTWVDTEIKSKRRAFLEGLSTGAKNPTSKGRRLIVVHIGNEDGFVEDGSWVFESKGTGDYHESMDAAHFENWFEKILPKLGENAVVVMDNAPYHSRRQEKTPSSTWLKANIQQWLRNKNISFDEKELKIQLLNRVKMVKNQYQLYVVDELAKKYGVEVLRLPPYHCELNPIELIWADVKGHVARNNTTFQFAKVKALLSEGMAKVTPDRWKKCVEHVHKEEEKFFKLDFIVDDVMDKFIIHVTDSDSTDTEQSASD</sequence>
<dbReference type="EMBL" id="CM034407">
    <property type="protein sequence ID" value="KAJ0172671.1"/>
    <property type="molecule type" value="Genomic_DNA"/>
</dbReference>
<keyword evidence="2" id="KW-1185">Reference proteome</keyword>
<accession>A0ACC1CMK2</accession>
<dbReference type="Proteomes" id="UP000824533">
    <property type="component" value="Linkage Group LG21"/>
</dbReference>
<name>A0ACC1CMK2_9NEOP</name>